<proteinExistence type="predicted"/>
<reference evidence="1" key="1">
    <citation type="journal article" date="2020" name="Nature">
        <title>Giant virus diversity and host interactions through global metagenomics.</title>
        <authorList>
            <person name="Schulz F."/>
            <person name="Roux S."/>
            <person name="Paez-Espino D."/>
            <person name="Jungbluth S."/>
            <person name="Walsh D.A."/>
            <person name="Denef V.J."/>
            <person name="McMahon K.D."/>
            <person name="Konstantinidis K.T."/>
            <person name="Eloe-Fadrosh E.A."/>
            <person name="Kyrpides N.C."/>
            <person name="Woyke T."/>
        </authorList>
    </citation>
    <scope>NUCLEOTIDE SEQUENCE</scope>
    <source>
        <strain evidence="1">GVMAG-S-3300013094-109</strain>
    </source>
</reference>
<protein>
    <submittedName>
        <fullName evidence="1">Uncharacterized protein</fullName>
    </submittedName>
</protein>
<organism evidence="1">
    <name type="scientific">viral metagenome</name>
    <dbReference type="NCBI Taxonomy" id="1070528"/>
    <lineage>
        <taxon>unclassified sequences</taxon>
        <taxon>metagenomes</taxon>
        <taxon>organismal metagenomes</taxon>
    </lineage>
</organism>
<dbReference type="AlphaFoldDB" id="A0A6C0KX88"/>
<dbReference type="EMBL" id="MN740989">
    <property type="protein sequence ID" value="QHU21290.1"/>
    <property type="molecule type" value="Genomic_DNA"/>
</dbReference>
<sequence length="76" mass="8631">MVAFNWRNTTALSCKENLSKNKKILNPQIEQHLKKLKEYHTENQLDLPQVFVDLFAKHLVAGSSLEPSLPLSTGNI</sequence>
<evidence type="ECO:0000313" key="1">
    <source>
        <dbReference type="EMBL" id="QHU21290.1"/>
    </source>
</evidence>
<accession>A0A6C0KX88</accession>
<name>A0A6C0KX88_9ZZZZ</name>